<dbReference type="Pfam" id="PF00005">
    <property type="entry name" value="ABC_tran"/>
    <property type="match status" value="1"/>
</dbReference>
<dbReference type="SMART" id="SM00382">
    <property type="entry name" value="AAA"/>
    <property type="match status" value="1"/>
</dbReference>
<dbReference type="PANTHER" id="PTHR42781:SF4">
    <property type="entry name" value="SPERMIDINE_PUTRESCINE IMPORT ATP-BINDING PROTEIN POTA"/>
    <property type="match status" value="1"/>
</dbReference>
<feature type="domain" description="ABC transporter" evidence="4">
    <location>
        <begin position="25"/>
        <end position="261"/>
    </location>
</feature>
<dbReference type="SUPFAM" id="SSF52540">
    <property type="entry name" value="P-loop containing nucleoside triphosphate hydrolases"/>
    <property type="match status" value="1"/>
</dbReference>
<dbReference type="RefSeq" id="WP_375556740.1">
    <property type="nucleotide sequence ID" value="NZ_JBBVGT010000002.1"/>
</dbReference>
<dbReference type="Gene3D" id="3.40.50.300">
    <property type="entry name" value="P-loop containing nucleotide triphosphate hydrolases"/>
    <property type="match status" value="1"/>
</dbReference>
<protein>
    <submittedName>
        <fullName evidence="5">ABC transporter ATP-binding protein</fullName>
    </submittedName>
</protein>
<dbReference type="PROSITE" id="PS00211">
    <property type="entry name" value="ABC_TRANSPORTER_1"/>
    <property type="match status" value="1"/>
</dbReference>
<dbReference type="InterPro" id="IPR017871">
    <property type="entry name" value="ABC_transporter-like_CS"/>
</dbReference>
<accession>A0ABV5CCA6</accession>
<evidence type="ECO:0000313" key="6">
    <source>
        <dbReference type="Proteomes" id="UP001580928"/>
    </source>
</evidence>
<dbReference type="PROSITE" id="PS50893">
    <property type="entry name" value="ABC_TRANSPORTER_2"/>
    <property type="match status" value="1"/>
</dbReference>
<dbReference type="Proteomes" id="UP001580928">
    <property type="component" value="Unassembled WGS sequence"/>
</dbReference>
<keyword evidence="1" id="KW-0813">Transport</keyword>
<evidence type="ECO:0000259" key="4">
    <source>
        <dbReference type="PROSITE" id="PS50893"/>
    </source>
</evidence>
<evidence type="ECO:0000256" key="3">
    <source>
        <dbReference type="ARBA" id="ARBA00022840"/>
    </source>
</evidence>
<name>A0ABV5CCA6_9SPHI</name>
<organism evidence="5 6">
    <name type="scientific">Albibacterium profundi</name>
    <dbReference type="NCBI Taxonomy" id="3134906"/>
    <lineage>
        <taxon>Bacteria</taxon>
        <taxon>Pseudomonadati</taxon>
        <taxon>Bacteroidota</taxon>
        <taxon>Sphingobacteriia</taxon>
        <taxon>Sphingobacteriales</taxon>
        <taxon>Sphingobacteriaceae</taxon>
        <taxon>Albibacterium</taxon>
    </lineage>
</organism>
<reference evidence="5 6" key="1">
    <citation type="submission" date="2024-04" db="EMBL/GenBank/DDBJ databases">
        <title>Albibacterium profundi sp. nov., isolated from sediment of the Challenger Deep of Mariana Trench.</title>
        <authorList>
            <person name="Wang Y."/>
        </authorList>
    </citation>
    <scope>NUCLEOTIDE SEQUENCE [LARGE SCALE GENOMIC DNA]</scope>
    <source>
        <strain evidence="5 6">RHL897</strain>
    </source>
</reference>
<evidence type="ECO:0000256" key="2">
    <source>
        <dbReference type="ARBA" id="ARBA00022741"/>
    </source>
</evidence>
<keyword evidence="6" id="KW-1185">Reference proteome</keyword>
<gene>
    <name evidence="5" type="ORF">WKR92_05075</name>
</gene>
<dbReference type="PANTHER" id="PTHR42781">
    <property type="entry name" value="SPERMIDINE/PUTRESCINE IMPORT ATP-BINDING PROTEIN POTA"/>
    <property type="match status" value="1"/>
</dbReference>
<evidence type="ECO:0000313" key="5">
    <source>
        <dbReference type="EMBL" id="MFB5945196.1"/>
    </source>
</evidence>
<evidence type="ECO:0000256" key="1">
    <source>
        <dbReference type="ARBA" id="ARBA00022448"/>
    </source>
</evidence>
<dbReference type="InterPro" id="IPR050093">
    <property type="entry name" value="ABC_SmlMolc_Importer"/>
</dbReference>
<sequence length="357" mass="40017">MSVLPSNDSCGLPATASYEPNLPLLAVRNVSKKFSDHRDSGGLQNIAFSVAENEITAIIGKSGSGKSTLLRLIYGLSEPDQGDIHFRGYQVQGPSEQLVPGHPEMRMVSQGFDDLNTFATVYDNVASRLSNENLDHKAQRTMQILESLRMEHLKDQRISDLSGGEKQRAAIARALVTQPLLLLMDEPFNQVDAAFRDQLQRDLKAIVETSKLSVIIVSHDPAEVLGMANQLVILKDGDLAAVDNPSTLYNEPPSRYIARMLAKSNILRREQMGTLNVEATHKCYAIHPEWIDIEADEDASFYVDSIFFRGFYEEFLIRNDEIYLRVYRNVGSGLKKGDRVSCHIKQHRAVLDDNERE</sequence>
<dbReference type="GO" id="GO:0005524">
    <property type="term" value="F:ATP binding"/>
    <property type="evidence" value="ECO:0007669"/>
    <property type="project" value="UniProtKB-KW"/>
</dbReference>
<proteinExistence type="predicted"/>
<dbReference type="InterPro" id="IPR027417">
    <property type="entry name" value="P-loop_NTPase"/>
</dbReference>
<dbReference type="EMBL" id="JBBVGT010000002">
    <property type="protein sequence ID" value="MFB5945196.1"/>
    <property type="molecule type" value="Genomic_DNA"/>
</dbReference>
<dbReference type="InterPro" id="IPR003439">
    <property type="entry name" value="ABC_transporter-like_ATP-bd"/>
</dbReference>
<keyword evidence="2" id="KW-0547">Nucleotide-binding</keyword>
<dbReference type="InterPro" id="IPR003593">
    <property type="entry name" value="AAA+_ATPase"/>
</dbReference>
<keyword evidence="3 5" id="KW-0067">ATP-binding</keyword>
<comment type="caution">
    <text evidence="5">The sequence shown here is derived from an EMBL/GenBank/DDBJ whole genome shotgun (WGS) entry which is preliminary data.</text>
</comment>